<reference evidence="2" key="1">
    <citation type="submission" date="2023-02" db="EMBL/GenBank/DDBJ databases">
        <title>The sequence of Aeromonas allosaccharophila K520.</title>
        <authorList>
            <person name="Luo X."/>
        </authorList>
    </citation>
    <scope>NUCLEOTIDE SEQUENCE</scope>
    <source>
        <strain evidence="2">K520</strain>
    </source>
</reference>
<keyword evidence="1" id="KW-0472">Membrane</keyword>
<gene>
    <name evidence="2" type="ORF">PYU98_14385</name>
</gene>
<accession>A0AAX3NNI4</accession>
<evidence type="ECO:0000313" key="3">
    <source>
        <dbReference type="Proteomes" id="UP001213721"/>
    </source>
</evidence>
<dbReference type="Proteomes" id="UP001213721">
    <property type="component" value="Chromosome"/>
</dbReference>
<feature type="transmembrane region" description="Helical" evidence="1">
    <location>
        <begin position="6"/>
        <end position="24"/>
    </location>
</feature>
<keyword evidence="1" id="KW-1133">Transmembrane helix</keyword>
<dbReference type="AlphaFoldDB" id="A0AAX3NNI4"/>
<evidence type="ECO:0000256" key="1">
    <source>
        <dbReference type="SAM" id="Phobius"/>
    </source>
</evidence>
<protein>
    <submittedName>
        <fullName evidence="2">Uncharacterized protein</fullName>
    </submittedName>
</protein>
<dbReference type="EMBL" id="CP118988">
    <property type="protein sequence ID" value="WED75130.1"/>
    <property type="molecule type" value="Genomic_DNA"/>
</dbReference>
<keyword evidence="1" id="KW-0812">Transmembrane</keyword>
<sequence length="66" mass="7641">MLESVVIFILMVFIQSLLVSYRIVRHHSRSWRTYQRSKDPVPLIFYLPVSTSAALLLKPHIMAALS</sequence>
<evidence type="ECO:0000313" key="2">
    <source>
        <dbReference type="EMBL" id="WED75130.1"/>
    </source>
</evidence>
<name>A0AAX3NNI4_9GAMM</name>
<dbReference type="RefSeq" id="WP_275056455.1">
    <property type="nucleotide sequence ID" value="NZ_CP118988.1"/>
</dbReference>
<organism evidence="2 3">
    <name type="scientific">Aeromonas allosaccharophila</name>
    <dbReference type="NCBI Taxonomy" id="656"/>
    <lineage>
        <taxon>Bacteria</taxon>
        <taxon>Pseudomonadati</taxon>
        <taxon>Pseudomonadota</taxon>
        <taxon>Gammaproteobacteria</taxon>
        <taxon>Aeromonadales</taxon>
        <taxon>Aeromonadaceae</taxon>
        <taxon>Aeromonas</taxon>
    </lineage>
</organism>
<feature type="transmembrane region" description="Helical" evidence="1">
    <location>
        <begin position="44"/>
        <end position="65"/>
    </location>
</feature>
<proteinExistence type="predicted"/>